<reference evidence="1" key="1">
    <citation type="submission" date="2017-07" db="EMBL/GenBank/DDBJ databases">
        <title>Taro Niue Genome Assembly and Annotation.</title>
        <authorList>
            <person name="Atibalentja N."/>
            <person name="Keating K."/>
            <person name="Fields C.J."/>
        </authorList>
    </citation>
    <scope>NUCLEOTIDE SEQUENCE</scope>
    <source>
        <strain evidence="1">Niue_2</strain>
        <tissue evidence="1">Leaf</tissue>
    </source>
</reference>
<accession>A0A843W067</accession>
<protein>
    <submittedName>
        <fullName evidence="1">Uncharacterized protein</fullName>
    </submittedName>
</protein>
<proteinExistence type="predicted"/>
<dbReference type="EMBL" id="NMUH01002554">
    <property type="protein sequence ID" value="MQM00707.1"/>
    <property type="molecule type" value="Genomic_DNA"/>
</dbReference>
<sequence>MVAEILSTKPLGMSLHIVGVVWRSSWRLGSRRSPTPSRSSSPLRLLRPAQIVILKSTKGDYEVQEEDQVEDGNASE</sequence>
<comment type="caution">
    <text evidence="1">The sequence shown here is derived from an EMBL/GenBank/DDBJ whole genome shotgun (WGS) entry which is preliminary data.</text>
</comment>
<dbReference type="Proteomes" id="UP000652761">
    <property type="component" value="Unassembled WGS sequence"/>
</dbReference>
<evidence type="ECO:0000313" key="1">
    <source>
        <dbReference type="EMBL" id="MQM00707.1"/>
    </source>
</evidence>
<dbReference type="AlphaFoldDB" id="A0A843W067"/>
<evidence type="ECO:0000313" key="2">
    <source>
        <dbReference type="Proteomes" id="UP000652761"/>
    </source>
</evidence>
<keyword evidence="2" id="KW-1185">Reference proteome</keyword>
<name>A0A843W067_COLES</name>
<organism evidence="1 2">
    <name type="scientific">Colocasia esculenta</name>
    <name type="common">Wild taro</name>
    <name type="synonym">Arum esculentum</name>
    <dbReference type="NCBI Taxonomy" id="4460"/>
    <lineage>
        <taxon>Eukaryota</taxon>
        <taxon>Viridiplantae</taxon>
        <taxon>Streptophyta</taxon>
        <taxon>Embryophyta</taxon>
        <taxon>Tracheophyta</taxon>
        <taxon>Spermatophyta</taxon>
        <taxon>Magnoliopsida</taxon>
        <taxon>Liliopsida</taxon>
        <taxon>Araceae</taxon>
        <taxon>Aroideae</taxon>
        <taxon>Colocasieae</taxon>
        <taxon>Colocasia</taxon>
    </lineage>
</organism>
<gene>
    <name evidence="1" type="ORF">Taro_033448</name>
</gene>